<reference evidence="1" key="2">
    <citation type="submission" date="2011-02" db="EMBL/GenBank/DDBJ databases">
        <authorList>
            <person name="MacLean D."/>
        </authorList>
    </citation>
    <scope>NUCLEOTIDE SEQUENCE</scope>
</reference>
<protein>
    <submittedName>
        <fullName evidence="1">AlNc14C3G513 protein</fullName>
    </submittedName>
</protein>
<dbReference type="AlphaFoldDB" id="F0W045"/>
<sequence>MIGVDKKHYPLKFQVCNVSTQSGSKVYIQPIILRLGKMPPIVLGAVDIQPISILRIANPTLQGMGILAEFLPNHV</sequence>
<evidence type="ECO:0000313" key="1">
    <source>
        <dbReference type="EMBL" id="CCA14416.1"/>
    </source>
</evidence>
<dbReference type="HOGENOM" id="CLU_2676215_0_0_1"/>
<reference evidence="1" key="1">
    <citation type="journal article" date="2011" name="PLoS Biol.">
        <title>Gene gain and loss during evolution of obligate parasitism in the white rust pathogen of Arabidopsis thaliana.</title>
        <authorList>
            <person name="Kemen E."/>
            <person name="Gardiner A."/>
            <person name="Schultz-Larsen T."/>
            <person name="Kemen A.C."/>
            <person name="Balmuth A.L."/>
            <person name="Robert-Seilaniantz A."/>
            <person name="Bailey K."/>
            <person name="Holub E."/>
            <person name="Studholme D.J."/>
            <person name="Maclean D."/>
            <person name="Jones J.D."/>
        </authorList>
    </citation>
    <scope>NUCLEOTIDE SEQUENCE</scope>
</reference>
<proteinExistence type="predicted"/>
<accession>F0W045</accession>
<gene>
    <name evidence="1" type="primary">AlNc14C3G513</name>
    <name evidence="1" type="ORF">ALNC14_005590</name>
</gene>
<name>F0W045_9STRA</name>
<dbReference type="EMBL" id="FR824048">
    <property type="protein sequence ID" value="CCA14416.1"/>
    <property type="molecule type" value="Genomic_DNA"/>
</dbReference>
<organism evidence="1">
    <name type="scientific">Albugo laibachii Nc14</name>
    <dbReference type="NCBI Taxonomy" id="890382"/>
    <lineage>
        <taxon>Eukaryota</taxon>
        <taxon>Sar</taxon>
        <taxon>Stramenopiles</taxon>
        <taxon>Oomycota</taxon>
        <taxon>Peronosporomycetes</taxon>
        <taxon>Albuginales</taxon>
        <taxon>Albuginaceae</taxon>
        <taxon>Albugo</taxon>
    </lineage>
</organism>